<evidence type="ECO:0000256" key="2">
    <source>
        <dbReference type="SAM" id="Phobius"/>
    </source>
</evidence>
<dbReference type="InterPro" id="IPR018639">
    <property type="entry name" value="DUF2062"/>
</dbReference>
<keyword evidence="2" id="KW-0472">Membrane</keyword>
<dbReference type="AlphaFoldDB" id="A0A518CN70"/>
<sequence length="194" mass="21830">MERPPKLGLKWYSSPRKLLRAILMLDDSRHSIALGTAIGIGIGMTPTVGIQMLIVLLVSLLTRRLFQFNIIAAMIAVYISNPLTMVPIYYFDYQVGSLLMDGEAPLSRLSEILHNDANLAWWNQIYALLVEFGWPLVLGSLVIGCVSGLLTYPAMNYLLKSFRLEKKVEPPKVVTPPEYVPSRKRTTVTRQTTH</sequence>
<feature type="domain" description="DUF2062" evidence="3">
    <location>
        <begin position="16"/>
        <end position="163"/>
    </location>
</feature>
<dbReference type="PANTHER" id="PTHR40547:SF1">
    <property type="entry name" value="SLL0298 PROTEIN"/>
    <property type="match status" value="1"/>
</dbReference>
<feature type="transmembrane region" description="Helical" evidence="2">
    <location>
        <begin position="32"/>
        <end position="58"/>
    </location>
</feature>
<dbReference type="EMBL" id="CP036281">
    <property type="protein sequence ID" value="QDU80681.1"/>
    <property type="molecule type" value="Genomic_DNA"/>
</dbReference>
<accession>A0A518CN70</accession>
<gene>
    <name evidence="4" type="ORF">Pla110_24130</name>
</gene>
<dbReference type="Pfam" id="PF09835">
    <property type="entry name" value="DUF2062"/>
    <property type="match status" value="1"/>
</dbReference>
<keyword evidence="2" id="KW-0812">Transmembrane</keyword>
<dbReference type="RefSeq" id="WP_144995934.1">
    <property type="nucleotide sequence ID" value="NZ_CP036281.1"/>
</dbReference>
<evidence type="ECO:0000256" key="1">
    <source>
        <dbReference type="SAM" id="MobiDB-lite"/>
    </source>
</evidence>
<evidence type="ECO:0000313" key="4">
    <source>
        <dbReference type="EMBL" id="QDU80681.1"/>
    </source>
</evidence>
<dbReference type="PANTHER" id="PTHR40547">
    <property type="entry name" value="SLL0298 PROTEIN"/>
    <property type="match status" value="1"/>
</dbReference>
<keyword evidence="5" id="KW-1185">Reference proteome</keyword>
<protein>
    <recommendedName>
        <fullName evidence="3">DUF2062 domain-containing protein</fullName>
    </recommendedName>
</protein>
<name>A0A518CN70_9PLAN</name>
<keyword evidence="2" id="KW-1133">Transmembrane helix</keyword>
<feature type="region of interest" description="Disordered" evidence="1">
    <location>
        <begin position="175"/>
        <end position="194"/>
    </location>
</feature>
<reference evidence="4 5" key="1">
    <citation type="submission" date="2019-02" db="EMBL/GenBank/DDBJ databases">
        <title>Deep-cultivation of Planctomycetes and their phenomic and genomic characterization uncovers novel biology.</title>
        <authorList>
            <person name="Wiegand S."/>
            <person name="Jogler M."/>
            <person name="Boedeker C."/>
            <person name="Pinto D."/>
            <person name="Vollmers J."/>
            <person name="Rivas-Marin E."/>
            <person name="Kohn T."/>
            <person name="Peeters S.H."/>
            <person name="Heuer A."/>
            <person name="Rast P."/>
            <person name="Oberbeckmann S."/>
            <person name="Bunk B."/>
            <person name="Jeske O."/>
            <person name="Meyerdierks A."/>
            <person name="Storesund J.E."/>
            <person name="Kallscheuer N."/>
            <person name="Luecker S."/>
            <person name="Lage O.M."/>
            <person name="Pohl T."/>
            <person name="Merkel B.J."/>
            <person name="Hornburger P."/>
            <person name="Mueller R.-W."/>
            <person name="Bruemmer F."/>
            <person name="Labrenz M."/>
            <person name="Spormann A.M."/>
            <person name="Op den Camp H."/>
            <person name="Overmann J."/>
            <person name="Amann R."/>
            <person name="Jetten M.S.M."/>
            <person name="Mascher T."/>
            <person name="Medema M.H."/>
            <person name="Devos D.P."/>
            <person name="Kaster A.-K."/>
            <person name="Ovreas L."/>
            <person name="Rohde M."/>
            <person name="Galperin M.Y."/>
            <person name="Jogler C."/>
        </authorList>
    </citation>
    <scope>NUCLEOTIDE SEQUENCE [LARGE SCALE GENOMIC DNA]</scope>
    <source>
        <strain evidence="4 5">Pla110</strain>
    </source>
</reference>
<proteinExistence type="predicted"/>
<dbReference type="KEGG" id="plon:Pla110_24130"/>
<dbReference type="OrthoDB" id="9794343at2"/>
<dbReference type="Proteomes" id="UP000317178">
    <property type="component" value="Chromosome"/>
</dbReference>
<feature type="compositionally biased region" description="Basic residues" evidence="1">
    <location>
        <begin position="182"/>
        <end position="194"/>
    </location>
</feature>
<feature type="transmembrane region" description="Helical" evidence="2">
    <location>
        <begin position="70"/>
        <end position="91"/>
    </location>
</feature>
<evidence type="ECO:0000259" key="3">
    <source>
        <dbReference type="Pfam" id="PF09835"/>
    </source>
</evidence>
<feature type="transmembrane region" description="Helical" evidence="2">
    <location>
        <begin position="132"/>
        <end position="159"/>
    </location>
</feature>
<organism evidence="4 5">
    <name type="scientific">Polystyrenella longa</name>
    <dbReference type="NCBI Taxonomy" id="2528007"/>
    <lineage>
        <taxon>Bacteria</taxon>
        <taxon>Pseudomonadati</taxon>
        <taxon>Planctomycetota</taxon>
        <taxon>Planctomycetia</taxon>
        <taxon>Planctomycetales</taxon>
        <taxon>Planctomycetaceae</taxon>
        <taxon>Polystyrenella</taxon>
    </lineage>
</organism>
<evidence type="ECO:0000313" key="5">
    <source>
        <dbReference type="Proteomes" id="UP000317178"/>
    </source>
</evidence>